<evidence type="ECO:0000313" key="1">
    <source>
        <dbReference type="EMBL" id="EGR29319.1"/>
    </source>
</evidence>
<dbReference type="RefSeq" id="XP_004030555.1">
    <property type="nucleotide sequence ID" value="XM_004030507.1"/>
</dbReference>
<dbReference type="STRING" id="857967.G0QZP5"/>
<name>G0QZP5_ICHMU</name>
<dbReference type="InterPro" id="IPR013815">
    <property type="entry name" value="ATP_grasp_subdomain_1"/>
</dbReference>
<dbReference type="Gene3D" id="3.30.470.20">
    <property type="entry name" value="ATP-grasp fold, B domain"/>
    <property type="match status" value="2"/>
</dbReference>
<dbReference type="InParanoid" id="G0QZP5"/>
<dbReference type="InterPro" id="IPR004344">
    <property type="entry name" value="TTL/TTLL_fam"/>
</dbReference>
<gene>
    <name evidence="1" type="ORF">IMG5_158700</name>
</gene>
<dbReference type="GO" id="GO:0004835">
    <property type="term" value="F:tubulin-tyrosine ligase activity"/>
    <property type="evidence" value="ECO:0007669"/>
    <property type="project" value="UniProtKB-EC"/>
</dbReference>
<dbReference type="GeneID" id="14905419"/>
<accession>G0QZP5</accession>
<organism evidence="1 2">
    <name type="scientific">Ichthyophthirius multifiliis</name>
    <name type="common">White spot disease agent</name>
    <name type="synonym">Ich</name>
    <dbReference type="NCBI Taxonomy" id="5932"/>
    <lineage>
        <taxon>Eukaryota</taxon>
        <taxon>Sar</taxon>
        <taxon>Alveolata</taxon>
        <taxon>Ciliophora</taxon>
        <taxon>Intramacronucleata</taxon>
        <taxon>Oligohymenophorea</taxon>
        <taxon>Hymenostomatida</taxon>
        <taxon>Ophryoglenina</taxon>
        <taxon>Ichthyophthirius</taxon>
    </lineage>
</organism>
<dbReference type="Proteomes" id="UP000008983">
    <property type="component" value="Unassembled WGS sequence"/>
</dbReference>
<sequence length="292" mass="35364">MFYSSYIKRENKFLGFSIPRVHQSLFKGNNVWIIKPADNNRGRGIQIFNNLQQLNKILQEYQEKHIQMIQSQIQKENIYNLFKKKNNQISKFVIQKYIEEPFLINERKFDIRIWNSLKNNIIHLTNNAIQQNSKKYGQQEQGNQLSFEQFQNYLKQKNININFQMKIIQRIKEIISLSFNSVKNKINILERKYCFEIFGYDFIIDNYFNTWLIEVNTNPCLEQSSEIVSNLLKRMLDDAFKLTIDVHYPKVKFKQQQQVYPVKNYNDRYNMWEQIIPNSYQSLKIHTFNLKK</sequence>
<dbReference type="OrthoDB" id="202825at2759"/>
<dbReference type="eggNOG" id="KOG2157">
    <property type="taxonomic scope" value="Eukaryota"/>
</dbReference>
<dbReference type="PROSITE" id="PS51221">
    <property type="entry name" value="TTL"/>
    <property type="match status" value="1"/>
</dbReference>
<dbReference type="SUPFAM" id="SSF56059">
    <property type="entry name" value="Glutathione synthetase ATP-binding domain-like"/>
    <property type="match status" value="1"/>
</dbReference>
<dbReference type="Gene3D" id="3.30.1490.20">
    <property type="entry name" value="ATP-grasp fold, A domain"/>
    <property type="match status" value="1"/>
</dbReference>
<dbReference type="OMA" id="RVCLTCI"/>
<dbReference type="GO" id="GO:0005524">
    <property type="term" value="F:ATP binding"/>
    <property type="evidence" value="ECO:0007669"/>
    <property type="project" value="InterPro"/>
</dbReference>
<dbReference type="PANTHER" id="PTHR46069:SF1">
    <property type="entry name" value="CHROMOSOME UNDETERMINED SCAFFOLD_125, WHOLE GENOME SHOTGUN SEQUENCE"/>
    <property type="match status" value="1"/>
</dbReference>
<keyword evidence="1" id="KW-0436">Ligase</keyword>
<protein>
    <submittedName>
        <fullName evidence="1">Tubulin-tyrosine ligase family protein, putative</fullName>
        <ecNumber evidence="1">6.3.2.25</ecNumber>
    </submittedName>
</protein>
<dbReference type="PANTHER" id="PTHR46069">
    <property type="entry name" value="TUBULIN TYROSINE LIGASE"/>
    <property type="match status" value="1"/>
</dbReference>
<dbReference type="EMBL" id="GL984163">
    <property type="protein sequence ID" value="EGR29319.1"/>
    <property type="molecule type" value="Genomic_DNA"/>
</dbReference>
<dbReference type="AlphaFoldDB" id="G0QZP5"/>
<keyword evidence="2" id="KW-1185">Reference proteome</keyword>
<evidence type="ECO:0000313" key="2">
    <source>
        <dbReference type="Proteomes" id="UP000008983"/>
    </source>
</evidence>
<dbReference type="Pfam" id="PF03133">
    <property type="entry name" value="TTL"/>
    <property type="match status" value="1"/>
</dbReference>
<reference evidence="1 2" key="1">
    <citation type="submission" date="2011-07" db="EMBL/GenBank/DDBJ databases">
        <authorList>
            <person name="Coyne R."/>
            <person name="Brami D."/>
            <person name="Johnson J."/>
            <person name="Hostetler J."/>
            <person name="Hannick L."/>
            <person name="Clark T."/>
            <person name="Cassidy-Hanley D."/>
            <person name="Inman J."/>
        </authorList>
    </citation>
    <scope>NUCLEOTIDE SEQUENCE [LARGE SCALE GENOMIC DNA]</scope>
    <source>
        <strain evidence="1 2">G5</strain>
    </source>
</reference>
<dbReference type="EC" id="6.3.2.25" evidence="1"/>
<proteinExistence type="predicted"/>